<accession>A0AA88R6D1</accession>
<dbReference type="EMBL" id="JAVXUO010001802">
    <property type="protein sequence ID" value="KAK2979014.1"/>
    <property type="molecule type" value="Genomic_DNA"/>
</dbReference>
<evidence type="ECO:0000313" key="4">
    <source>
        <dbReference type="Proteomes" id="UP001187471"/>
    </source>
</evidence>
<dbReference type="Proteomes" id="UP001187471">
    <property type="component" value="Unassembled WGS sequence"/>
</dbReference>
<dbReference type="InterPro" id="IPR012458">
    <property type="entry name" value="DUF1664"/>
</dbReference>
<feature type="domain" description="DUF1664" evidence="2">
    <location>
        <begin position="91"/>
        <end position="222"/>
    </location>
</feature>
<dbReference type="AlphaFoldDB" id="A0AA88R6D1"/>
<gene>
    <name evidence="3" type="ORF">RJ640_013648</name>
</gene>
<keyword evidence="1" id="KW-0175">Coiled coil</keyword>
<evidence type="ECO:0000259" key="2">
    <source>
        <dbReference type="Pfam" id="PF07889"/>
    </source>
</evidence>
<proteinExistence type="predicted"/>
<dbReference type="Pfam" id="PF07889">
    <property type="entry name" value="DUF1664"/>
    <property type="match status" value="1"/>
</dbReference>
<organism evidence="3 4">
    <name type="scientific">Escallonia rubra</name>
    <dbReference type="NCBI Taxonomy" id="112253"/>
    <lineage>
        <taxon>Eukaryota</taxon>
        <taxon>Viridiplantae</taxon>
        <taxon>Streptophyta</taxon>
        <taxon>Embryophyta</taxon>
        <taxon>Tracheophyta</taxon>
        <taxon>Spermatophyta</taxon>
        <taxon>Magnoliopsida</taxon>
        <taxon>eudicotyledons</taxon>
        <taxon>Gunneridae</taxon>
        <taxon>Pentapetalae</taxon>
        <taxon>asterids</taxon>
        <taxon>campanulids</taxon>
        <taxon>Escalloniales</taxon>
        <taxon>Escalloniaceae</taxon>
        <taxon>Escallonia</taxon>
    </lineage>
</organism>
<evidence type="ECO:0000256" key="1">
    <source>
        <dbReference type="SAM" id="Coils"/>
    </source>
</evidence>
<feature type="coiled-coil region" evidence="1">
    <location>
        <begin position="31"/>
        <end position="77"/>
    </location>
</feature>
<reference evidence="3" key="1">
    <citation type="submission" date="2022-12" db="EMBL/GenBank/DDBJ databases">
        <title>Draft genome assemblies for two species of Escallonia (Escalloniales).</title>
        <authorList>
            <person name="Chanderbali A."/>
            <person name="Dervinis C."/>
            <person name="Anghel I."/>
            <person name="Soltis D."/>
            <person name="Soltis P."/>
            <person name="Zapata F."/>
        </authorList>
    </citation>
    <scope>NUCLEOTIDE SEQUENCE</scope>
    <source>
        <strain evidence="3">UCBG92.1500</strain>
        <tissue evidence="3">Leaf</tissue>
    </source>
</reference>
<dbReference type="PANTHER" id="PTHR46667">
    <property type="entry name" value="OS05G0182700 PROTEIN"/>
    <property type="match status" value="1"/>
</dbReference>
<protein>
    <recommendedName>
        <fullName evidence="2">DUF1664 domain-containing protein</fullName>
    </recommendedName>
</protein>
<dbReference type="PANTHER" id="PTHR46667:SF1">
    <property type="entry name" value="OS09G0482740 PROTEIN"/>
    <property type="match status" value="1"/>
</dbReference>
<evidence type="ECO:0000313" key="3">
    <source>
        <dbReference type="EMBL" id="KAK2979014.1"/>
    </source>
</evidence>
<name>A0AA88R6D1_9ASTE</name>
<comment type="caution">
    <text evidence="3">The sequence shown here is derived from an EMBL/GenBank/DDBJ whole genome shotgun (WGS) entry which is preliminary data.</text>
</comment>
<sequence length="329" mass="35740">MAMQTGIATSKVLILVGAGLTGSVILRSGQLSELISQLQELTKGVNDAEISPGKYDAALLMAQIQKLAQEIRELTVSGPVTIFNGNSSSSGSYASYLVPAAAIGAMGYCYMWWKARLCSYDVGWSFSDVMFVTKHNMANAVANVSKQLEHVHESLALTKKHLTKKLENLDWKLDEQKETSKLIANDVNEAKASLNQIGYDIEIIHQMVSGMEGKLEVLEGKQDMTNSGLWYLCQAAGGIKDGRNAAIVQDVGAKLINQSTVSYEEQSLKGLQFIADSNESSAVEKLVINTRKKNLGDSPAKSFPKIKAKIYRPYPVGLSLTRDILGSDS</sequence>
<keyword evidence="4" id="KW-1185">Reference proteome</keyword>